<reference evidence="1 2" key="1">
    <citation type="submission" date="2023-12" db="EMBL/GenBank/DDBJ databases">
        <title>Baltic Sea Cyanobacteria.</title>
        <authorList>
            <person name="Delbaje E."/>
            <person name="Fewer D.P."/>
            <person name="Shishido T.K."/>
        </authorList>
    </citation>
    <scope>NUCLEOTIDE SEQUENCE [LARGE SCALE GENOMIC DNA]</scope>
    <source>
        <strain evidence="1 2">UHCC 0281</strain>
    </source>
</reference>
<organism evidence="1 2">
    <name type="scientific">Cyanobium gracile UHCC 0281</name>
    <dbReference type="NCBI Taxonomy" id="3110309"/>
    <lineage>
        <taxon>Bacteria</taxon>
        <taxon>Bacillati</taxon>
        <taxon>Cyanobacteriota</taxon>
        <taxon>Cyanophyceae</taxon>
        <taxon>Synechococcales</taxon>
        <taxon>Prochlorococcaceae</taxon>
        <taxon>Cyanobium</taxon>
    </lineage>
</organism>
<sequence>MVSAHPGSGLRPLPVLLSLAGSALLLAGLPARAQGLNNMRDQLIIHYCTLAVNADFAKAGKTVPAGLATDTCTCVAQQVNARASIAQAETICKQQALGKYNLSP</sequence>
<protein>
    <submittedName>
        <fullName evidence="1">Uncharacterized protein</fullName>
    </submittedName>
</protein>
<keyword evidence="2" id="KW-1185">Reference proteome</keyword>
<gene>
    <name evidence="1" type="ORF">VB739_00590</name>
</gene>
<comment type="caution">
    <text evidence="1">The sequence shown here is derived from an EMBL/GenBank/DDBJ whole genome shotgun (WGS) entry which is preliminary data.</text>
</comment>
<dbReference type="EMBL" id="JAYGHY010000001">
    <property type="protein sequence ID" value="MEA5441045.1"/>
    <property type="molecule type" value="Genomic_DNA"/>
</dbReference>
<dbReference type="Proteomes" id="UP001302329">
    <property type="component" value="Unassembled WGS sequence"/>
</dbReference>
<proteinExistence type="predicted"/>
<dbReference type="RefSeq" id="WP_323355205.1">
    <property type="nucleotide sequence ID" value="NZ_JAYGHY010000001.1"/>
</dbReference>
<evidence type="ECO:0000313" key="1">
    <source>
        <dbReference type="EMBL" id="MEA5441045.1"/>
    </source>
</evidence>
<evidence type="ECO:0000313" key="2">
    <source>
        <dbReference type="Proteomes" id="UP001302329"/>
    </source>
</evidence>
<name>A0ABU5SRD9_9CYAN</name>
<accession>A0ABU5SRD9</accession>